<protein>
    <recommendedName>
        <fullName evidence="3">Transposase</fullName>
    </recommendedName>
</protein>
<dbReference type="EMBL" id="JBIACK010000004">
    <property type="protein sequence ID" value="MFE8701141.1"/>
    <property type="molecule type" value="Genomic_DNA"/>
</dbReference>
<evidence type="ECO:0008006" key="3">
    <source>
        <dbReference type="Google" id="ProtNLM"/>
    </source>
</evidence>
<organism evidence="1 2">
    <name type="scientific">Cytobacillus spartinae</name>
    <dbReference type="NCBI Taxonomy" id="3299023"/>
    <lineage>
        <taxon>Bacteria</taxon>
        <taxon>Bacillati</taxon>
        <taxon>Bacillota</taxon>
        <taxon>Bacilli</taxon>
        <taxon>Bacillales</taxon>
        <taxon>Bacillaceae</taxon>
        <taxon>Cytobacillus</taxon>
    </lineage>
</organism>
<reference evidence="1 2" key="1">
    <citation type="submission" date="2024-08" db="EMBL/GenBank/DDBJ databases">
        <title>Two novel Cytobacillus novel species.</title>
        <authorList>
            <person name="Liu G."/>
        </authorList>
    </citation>
    <scope>NUCLEOTIDE SEQUENCE [LARGE SCALE GENOMIC DNA]</scope>
    <source>
        <strain evidence="1 2">FJAT-54145</strain>
    </source>
</reference>
<gene>
    <name evidence="1" type="ORF">ACFYKX_11100</name>
</gene>
<accession>A0ABW6KAF5</accession>
<comment type="caution">
    <text evidence="1">The sequence shown here is derived from an EMBL/GenBank/DDBJ whole genome shotgun (WGS) entry which is preliminary data.</text>
</comment>
<sequence length="54" mass="6403">MFKKVIALLKHKHEYTKVGFREVDNGYVRYSIRTYQCKTCGKEIEVDGRFDNMG</sequence>
<dbReference type="RefSeq" id="WP_389360996.1">
    <property type="nucleotide sequence ID" value="NZ_JBIACK010000004.1"/>
</dbReference>
<evidence type="ECO:0000313" key="2">
    <source>
        <dbReference type="Proteomes" id="UP001601059"/>
    </source>
</evidence>
<dbReference type="Proteomes" id="UP001601059">
    <property type="component" value="Unassembled WGS sequence"/>
</dbReference>
<proteinExistence type="predicted"/>
<evidence type="ECO:0000313" key="1">
    <source>
        <dbReference type="EMBL" id="MFE8701141.1"/>
    </source>
</evidence>
<keyword evidence="2" id="KW-1185">Reference proteome</keyword>
<name>A0ABW6KAF5_9BACI</name>